<sequence length="87" mass="10003">MHSNHTDILKIGWRFQQQFAPVGQWVFLADKNDLFLLFFYALLRPEAMPKSKPHPPNSFIVPSAIAGAVSDKKRHWKEGEYPGLLII</sequence>
<proteinExistence type="predicted"/>
<protein>
    <submittedName>
        <fullName evidence="1">Uncharacterized protein</fullName>
    </submittedName>
</protein>
<dbReference type="AlphaFoldDB" id="A0A2P5X2G8"/>
<gene>
    <name evidence="1" type="ORF">GOBAR_AA23145</name>
</gene>
<dbReference type="Proteomes" id="UP000239757">
    <property type="component" value="Unassembled WGS sequence"/>
</dbReference>
<evidence type="ECO:0000313" key="2">
    <source>
        <dbReference type="Proteomes" id="UP000239757"/>
    </source>
</evidence>
<organism evidence="1 2">
    <name type="scientific">Gossypium barbadense</name>
    <name type="common">Sea Island cotton</name>
    <name type="synonym">Hibiscus barbadensis</name>
    <dbReference type="NCBI Taxonomy" id="3634"/>
    <lineage>
        <taxon>Eukaryota</taxon>
        <taxon>Viridiplantae</taxon>
        <taxon>Streptophyta</taxon>
        <taxon>Embryophyta</taxon>
        <taxon>Tracheophyta</taxon>
        <taxon>Spermatophyta</taxon>
        <taxon>Magnoliopsida</taxon>
        <taxon>eudicotyledons</taxon>
        <taxon>Gunneridae</taxon>
        <taxon>Pentapetalae</taxon>
        <taxon>rosids</taxon>
        <taxon>malvids</taxon>
        <taxon>Malvales</taxon>
        <taxon>Malvaceae</taxon>
        <taxon>Malvoideae</taxon>
        <taxon>Gossypium</taxon>
    </lineage>
</organism>
<evidence type="ECO:0000313" key="1">
    <source>
        <dbReference type="EMBL" id="PPR97525.1"/>
    </source>
</evidence>
<dbReference type="EMBL" id="KZ665843">
    <property type="protein sequence ID" value="PPR97525.1"/>
    <property type="molecule type" value="Genomic_DNA"/>
</dbReference>
<accession>A0A2P5X2G8</accession>
<name>A0A2P5X2G8_GOSBA</name>
<reference evidence="1 2" key="1">
    <citation type="submission" date="2015-01" db="EMBL/GenBank/DDBJ databases">
        <title>Genome of allotetraploid Gossypium barbadense reveals genomic plasticity and fiber elongation in cotton evolution.</title>
        <authorList>
            <person name="Chen X."/>
            <person name="Liu X."/>
            <person name="Zhao B."/>
            <person name="Zheng H."/>
            <person name="Hu Y."/>
            <person name="Lu G."/>
            <person name="Yang C."/>
            <person name="Chen J."/>
            <person name="Shan C."/>
            <person name="Zhang L."/>
            <person name="Zhou Y."/>
            <person name="Wang L."/>
            <person name="Guo W."/>
            <person name="Bai Y."/>
            <person name="Ruan J."/>
            <person name="Shangguan X."/>
            <person name="Mao Y."/>
            <person name="Jiang J."/>
            <person name="Zhu Y."/>
            <person name="Lei J."/>
            <person name="Kang H."/>
            <person name="Chen S."/>
            <person name="He X."/>
            <person name="Wang R."/>
            <person name="Wang Y."/>
            <person name="Chen J."/>
            <person name="Wang L."/>
            <person name="Yu S."/>
            <person name="Wang B."/>
            <person name="Wei J."/>
            <person name="Song S."/>
            <person name="Lu X."/>
            <person name="Gao Z."/>
            <person name="Gu W."/>
            <person name="Deng X."/>
            <person name="Ma D."/>
            <person name="Wang S."/>
            <person name="Liang W."/>
            <person name="Fang L."/>
            <person name="Cai C."/>
            <person name="Zhu X."/>
            <person name="Zhou B."/>
            <person name="Zhang Y."/>
            <person name="Chen Z."/>
            <person name="Xu S."/>
            <person name="Zhu R."/>
            <person name="Wang S."/>
            <person name="Zhang T."/>
            <person name="Zhao G."/>
        </authorList>
    </citation>
    <scope>NUCLEOTIDE SEQUENCE [LARGE SCALE GENOMIC DNA]</scope>
    <source>
        <strain evidence="2">cv. Xinhai21</strain>
        <tissue evidence="1">Leaf</tissue>
    </source>
</reference>